<dbReference type="InterPro" id="IPR010998">
    <property type="entry name" value="Integrase_recombinase_N"/>
</dbReference>
<dbReference type="CDD" id="cd09275">
    <property type="entry name" value="RNase_HI_RT_DIRS1"/>
    <property type="match status" value="1"/>
</dbReference>
<dbReference type="Pfam" id="PF00078">
    <property type="entry name" value="RVT_1"/>
    <property type="match status" value="1"/>
</dbReference>
<feature type="region of interest" description="Disordered" evidence="2">
    <location>
        <begin position="912"/>
        <end position="976"/>
    </location>
</feature>
<dbReference type="InterPro" id="IPR000477">
    <property type="entry name" value="RT_dom"/>
</dbReference>
<dbReference type="Gene3D" id="3.30.70.270">
    <property type="match status" value="1"/>
</dbReference>
<feature type="domain" description="Reverse transcriptase" evidence="3">
    <location>
        <begin position="437"/>
        <end position="619"/>
    </location>
</feature>
<accession>A0AAD9VAX8</accession>
<evidence type="ECO:0000256" key="2">
    <source>
        <dbReference type="SAM" id="MobiDB-lite"/>
    </source>
</evidence>
<proteinExistence type="predicted"/>
<dbReference type="PANTHER" id="PTHR33050:SF7">
    <property type="entry name" value="RIBONUCLEASE H"/>
    <property type="match status" value="1"/>
</dbReference>
<dbReference type="GO" id="GO:0003677">
    <property type="term" value="F:DNA binding"/>
    <property type="evidence" value="ECO:0007669"/>
    <property type="project" value="UniProtKB-KW"/>
</dbReference>
<comment type="caution">
    <text evidence="4">The sequence shown here is derived from an EMBL/GenBank/DDBJ whole genome shotgun (WGS) entry which is preliminary data.</text>
</comment>
<feature type="compositionally biased region" description="Basic residues" evidence="2">
    <location>
        <begin position="1"/>
        <end position="14"/>
    </location>
</feature>
<name>A0AAD9VAX8_ACRCE</name>
<feature type="region of interest" description="Disordered" evidence="2">
    <location>
        <begin position="1"/>
        <end position="90"/>
    </location>
</feature>
<feature type="region of interest" description="Disordered" evidence="2">
    <location>
        <begin position="114"/>
        <end position="176"/>
    </location>
</feature>
<feature type="region of interest" description="Disordered" evidence="2">
    <location>
        <begin position="343"/>
        <end position="372"/>
    </location>
</feature>
<sequence>MANRKRSHRSRSPSRHNYNDRSQSESPPKRQKTPSPSPSSEGKSLDSILKTLQQMQTQMAKTNERISTMESRFERHSRPFAPSQAPPDDQISVLAYSDGELLDYTEDEASLVNEPDQAIKPNHKAIKPSHTATRPSHETNLSQTPEEILPHGLTNNDSASTSSLYDPDSTKSSWEPQKELSTFLEKQFRRKLSYDQVCEILDIYSIPSVDCLFTPTLDPSVVNQINLIQTKKYVQDRDKEMAVVQRALLNTTGPLCSLHDALSSGTQVPAEEIKCIVEQTLCLLGSANHQLSVLRRKKVLANINKEKINLADQPLPNAKRFLFGEDFPSIASKQAELSRGLAKNLSNPHKPKQPFQKSGTTKDRPRPRTTGFFKPRLNNYLERWKEITSDPEILHVVSGYQIPFHSVPVQLHVPVTKSSDLTVPLVDAEVNKLLSIGAIKAIPFSKENFYSRLFLVPKKEGTYRPVIDLSRLNKFIENSHFQMENISCLKTLLRRGDFMTCIDLKDAYLSVHVHKSSQKYLCFQWRNRCYAFLGLPFGLNTAPRVFTKLLKPVAAYLRKRGIRIIVYLDDFLILGSSIEDSKVNTQLTLDLLQWLGFTINWEKSLLVPNQSLTFLGLSIDSQTMSFSLPEKKILDIQNKCQSLIRNPTTPARAVASLIGTLEAARRAIWQAPLHYRQLQIQLIKSLQASRDNYETLMSLNSNARTELQWWLHNITTVNGSTINPPAPELYITSDASKAGWGACCQNLTANGRWSPLEAKDHINVLELKAAFLATKTFLKHHSNITVSPHGQYHSRCPHKQQRRYPFPSASEPNSRTMAVVPSKINSDHRSALTRQTQQCGRQRVKRVLRLQRMANRPTSDPALSKKVQCRSLCVTPNDSALNLRQLETRPRGYLHRCNDPRLVPSQRLRLSTIQSDRTSTEKSVTGQSRFGPSGPSMAGTTLVASPPEPVNQESCHDPKLQTPAEGPCVPSENPSNVPQASFSRLSVIREQHQTEGFSEDITRILQSATRASTHKTYQSAWGVWHSWCAKRQVNSISATLNDVLLFLTDRFNNGAAYRSVNVARSAISSCHAKIDGYPVGQHPLVIQLLKGMLNMRPPKPRYTHTWDVHLVTKYLSSLGKTKLLPLKLLSIKLAMLFALSCPERASSLAKLDLRHCRVAYLMFPHIFRTEFV</sequence>
<dbReference type="InterPro" id="IPR043128">
    <property type="entry name" value="Rev_trsase/Diguanyl_cyclase"/>
</dbReference>
<protein>
    <submittedName>
        <fullName evidence="4">Gag-Pol polyprotein</fullName>
    </submittedName>
</protein>
<dbReference type="InterPro" id="IPR043502">
    <property type="entry name" value="DNA/RNA_pol_sf"/>
</dbReference>
<keyword evidence="1" id="KW-0238">DNA-binding</keyword>
<organism evidence="4 5">
    <name type="scientific">Acropora cervicornis</name>
    <name type="common">Staghorn coral</name>
    <dbReference type="NCBI Taxonomy" id="6130"/>
    <lineage>
        <taxon>Eukaryota</taxon>
        <taxon>Metazoa</taxon>
        <taxon>Cnidaria</taxon>
        <taxon>Anthozoa</taxon>
        <taxon>Hexacorallia</taxon>
        <taxon>Scleractinia</taxon>
        <taxon>Astrocoeniina</taxon>
        <taxon>Acroporidae</taxon>
        <taxon>Acropora</taxon>
    </lineage>
</organism>
<evidence type="ECO:0000313" key="5">
    <source>
        <dbReference type="Proteomes" id="UP001249851"/>
    </source>
</evidence>
<evidence type="ECO:0000313" key="4">
    <source>
        <dbReference type="EMBL" id="KAK2567813.1"/>
    </source>
</evidence>
<dbReference type="Proteomes" id="UP001249851">
    <property type="component" value="Unassembled WGS sequence"/>
</dbReference>
<gene>
    <name evidence="4" type="ORF">P5673_007688</name>
</gene>
<reference evidence="4" key="2">
    <citation type="journal article" date="2023" name="Science">
        <title>Genomic signatures of disease resistance in endangered staghorn corals.</title>
        <authorList>
            <person name="Vollmer S.V."/>
            <person name="Selwyn J.D."/>
            <person name="Despard B.A."/>
            <person name="Roesel C.L."/>
        </authorList>
    </citation>
    <scope>NUCLEOTIDE SEQUENCE</scope>
    <source>
        <strain evidence="4">K2</strain>
    </source>
</reference>
<dbReference type="CDD" id="cd03714">
    <property type="entry name" value="RT_DIRS1"/>
    <property type="match status" value="1"/>
</dbReference>
<evidence type="ECO:0000256" key="1">
    <source>
        <dbReference type="ARBA" id="ARBA00023125"/>
    </source>
</evidence>
<dbReference type="Gene3D" id="1.10.150.130">
    <property type="match status" value="1"/>
</dbReference>
<dbReference type="InterPro" id="IPR052055">
    <property type="entry name" value="Hepadnavirus_pol/RT"/>
</dbReference>
<keyword evidence="5" id="KW-1185">Reference proteome</keyword>
<feature type="compositionally biased region" description="Polar residues" evidence="2">
    <location>
        <begin position="50"/>
        <end position="70"/>
    </location>
</feature>
<feature type="compositionally biased region" description="Polar residues" evidence="2">
    <location>
        <begin position="912"/>
        <end position="930"/>
    </location>
</feature>
<dbReference type="PROSITE" id="PS50878">
    <property type="entry name" value="RT_POL"/>
    <property type="match status" value="1"/>
</dbReference>
<dbReference type="EMBL" id="JARQWQ010000013">
    <property type="protein sequence ID" value="KAK2567813.1"/>
    <property type="molecule type" value="Genomic_DNA"/>
</dbReference>
<dbReference type="AlphaFoldDB" id="A0AAD9VAX8"/>
<dbReference type="SUPFAM" id="SSF47823">
    <property type="entry name" value="lambda integrase-like, N-terminal domain"/>
    <property type="match status" value="1"/>
</dbReference>
<feature type="compositionally biased region" description="Polar residues" evidence="2">
    <location>
        <begin position="130"/>
        <end position="145"/>
    </location>
</feature>
<dbReference type="Gene3D" id="3.10.10.10">
    <property type="entry name" value="HIV Type 1 Reverse Transcriptase, subunit A, domain 1"/>
    <property type="match status" value="1"/>
</dbReference>
<dbReference type="PANTHER" id="PTHR33050">
    <property type="entry name" value="REVERSE TRANSCRIPTASE DOMAIN-CONTAINING PROTEIN"/>
    <property type="match status" value="1"/>
</dbReference>
<dbReference type="SUPFAM" id="SSF56672">
    <property type="entry name" value="DNA/RNA polymerases"/>
    <property type="match status" value="1"/>
</dbReference>
<feature type="compositionally biased region" description="Polar residues" evidence="2">
    <location>
        <begin position="153"/>
        <end position="175"/>
    </location>
</feature>
<reference evidence="4" key="1">
    <citation type="journal article" date="2023" name="G3 (Bethesda)">
        <title>Whole genome assembly and annotation of the endangered Caribbean coral Acropora cervicornis.</title>
        <authorList>
            <person name="Selwyn J.D."/>
            <person name="Vollmer S.V."/>
        </authorList>
    </citation>
    <scope>NUCLEOTIDE SEQUENCE</scope>
    <source>
        <strain evidence="4">K2</strain>
    </source>
</reference>
<evidence type="ECO:0000259" key="3">
    <source>
        <dbReference type="PROSITE" id="PS50878"/>
    </source>
</evidence>